<feature type="region of interest" description="Disordered" evidence="1">
    <location>
        <begin position="206"/>
        <end position="230"/>
    </location>
</feature>
<organism evidence="3 4">
    <name type="scientific">Longispora fulva</name>
    <dbReference type="NCBI Taxonomy" id="619741"/>
    <lineage>
        <taxon>Bacteria</taxon>
        <taxon>Bacillati</taxon>
        <taxon>Actinomycetota</taxon>
        <taxon>Actinomycetes</taxon>
        <taxon>Micromonosporales</taxon>
        <taxon>Micromonosporaceae</taxon>
        <taxon>Longispora</taxon>
    </lineage>
</organism>
<evidence type="ECO:0000256" key="1">
    <source>
        <dbReference type="SAM" id="MobiDB-lite"/>
    </source>
</evidence>
<evidence type="ECO:0008006" key="5">
    <source>
        <dbReference type="Google" id="ProtNLM"/>
    </source>
</evidence>
<proteinExistence type="predicted"/>
<accession>A0A8J7GK17</accession>
<keyword evidence="2" id="KW-0472">Membrane</keyword>
<evidence type="ECO:0000256" key="2">
    <source>
        <dbReference type="SAM" id="Phobius"/>
    </source>
</evidence>
<sequence length="230" mass="25072">MAKAQQPEKVSLRDRLKQIGMVFAFTAKRDKLFVPLVVVAVLVPVVIAGLLVWLLGSWLWAPTGVLLAVLGVMIVLNLRSNTAMMSEAEGQPGAAAQILEMMRGDWRVTPAVQLTTQNDFVHRVIGRPGVILVAEGAPGRLKSMLAQEKKKLNRVVGDTPVYDFIVGNDGDEVPLRKLRMSMMKLPRNITGKQVNALETRLTALSAGRPAMPKGPIPKNMKPPRGASRGR</sequence>
<dbReference type="AlphaFoldDB" id="A0A8J7GK17"/>
<dbReference type="Pfam" id="PF13829">
    <property type="entry name" value="DUF4191"/>
    <property type="match status" value="1"/>
</dbReference>
<dbReference type="EMBL" id="JADOUF010000001">
    <property type="protein sequence ID" value="MBG6138247.1"/>
    <property type="molecule type" value="Genomic_DNA"/>
</dbReference>
<dbReference type="InterPro" id="IPR025445">
    <property type="entry name" value="DUF4191"/>
</dbReference>
<feature type="transmembrane region" description="Helical" evidence="2">
    <location>
        <begin position="59"/>
        <end position="78"/>
    </location>
</feature>
<protein>
    <recommendedName>
        <fullName evidence="5">DUF4191 domain-containing protein</fullName>
    </recommendedName>
</protein>
<keyword evidence="2" id="KW-1133">Transmembrane helix</keyword>
<dbReference type="RefSeq" id="WP_197005025.1">
    <property type="nucleotide sequence ID" value="NZ_BONS01000017.1"/>
</dbReference>
<name>A0A8J7GK17_9ACTN</name>
<feature type="transmembrane region" description="Helical" evidence="2">
    <location>
        <begin position="32"/>
        <end position="53"/>
    </location>
</feature>
<keyword evidence="4" id="KW-1185">Reference proteome</keyword>
<dbReference type="Proteomes" id="UP000622552">
    <property type="component" value="Unassembled WGS sequence"/>
</dbReference>
<gene>
    <name evidence="3" type="ORF">IW245_004441</name>
</gene>
<evidence type="ECO:0000313" key="4">
    <source>
        <dbReference type="Proteomes" id="UP000622552"/>
    </source>
</evidence>
<evidence type="ECO:0000313" key="3">
    <source>
        <dbReference type="EMBL" id="MBG6138247.1"/>
    </source>
</evidence>
<reference evidence="3" key="1">
    <citation type="submission" date="2020-11" db="EMBL/GenBank/DDBJ databases">
        <title>Sequencing the genomes of 1000 actinobacteria strains.</title>
        <authorList>
            <person name="Klenk H.-P."/>
        </authorList>
    </citation>
    <scope>NUCLEOTIDE SEQUENCE</scope>
    <source>
        <strain evidence="3">DSM 45356</strain>
    </source>
</reference>
<keyword evidence="2" id="KW-0812">Transmembrane</keyword>
<comment type="caution">
    <text evidence="3">The sequence shown here is derived from an EMBL/GenBank/DDBJ whole genome shotgun (WGS) entry which is preliminary data.</text>
</comment>